<dbReference type="SUPFAM" id="SSF56784">
    <property type="entry name" value="HAD-like"/>
    <property type="match status" value="1"/>
</dbReference>
<proteinExistence type="predicted"/>
<dbReference type="EMBL" id="OZ038524">
    <property type="protein sequence ID" value="CAL2082323.1"/>
    <property type="molecule type" value="Genomic_DNA"/>
</dbReference>
<dbReference type="PANTHER" id="PTHR43434">
    <property type="entry name" value="PHOSPHOGLYCOLATE PHOSPHATASE"/>
    <property type="match status" value="1"/>
</dbReference>
<dbReference type="GO" id="GO:0016787">
    <property type="term" value="F:hydrolase activity"/>
    <property type="evidence" value="ECO:0007669"/>
    <property type="project" value="UniProtKB-KW"/>
</dbReference>
<dbReference type="Gene3D" id="1.10.150.240">
    <property type="entry name" value="Putative phosphatase, domain 2"/>
    <property type="match status" value="1"/>
</dbReference>
<dbReference type="Proteomes" id="UP001497514">
    <property type="component" value="Chromosome"/>
</dbReference>
<protein>
    <submittedName>
        <fullName evidence="1">HAD family hydrolase</fullName>
    </submittedName>
</protein>
<dbReference type="NCBIfam" id="TIGR01549">
    <property type="entry name" value="HAD-SF-IA-v1"/>
    <property type="match status" value="1"/>
</dbReference>
<dbReference type="InterPro" id="IPR023214">
    <property type="entry name" value="HAD_sf"/>
</dbReference>
<evidence type="ECO:0000313" key="1">
    <source>
        <dbReference type="EMBL" id="CAL2082323.1"/>
    </source>
</evidence>
<dbReference type="SFLD" id="SFLDG01129">
    <property type="entry name" value="C1.5:_HAD__Beta-PGM__Phosphata"/>
    <property type="match status" value="1"/>
</dbReference>
<dbReference type="InterPro" id="IPR022468">
    <property type="entry name" value="PhnX-like"/>
</dbReference>
<dbReference type="InterPro" id="IPR050155">
    <property type="entry name" value="HAD-like_hydrolase_sf"/>
</dbReference>
<dbReference type="Gene3D" id="3.40.50.1000">
    <property type="entry name" value="HAD superfamily/HAD-like"/>
    <property type="match status" value="1"/>
</dbReference>
<evidence type="ECO:0000313" key="2">
    <source>
        <dbReference type="Proteomes" id="UP001497514"/>
    </source>
</evidence>
<name>A0ABM9NWX9_9FLAO</name>
<dbReference type="InterPro" id="IPR036412">
    <property type="entry name" value="HAD-like_sf"/>
</dbReference>
<reference evidence="1 2" key="1">
    <citation type="submission" date="2024-05" db="EMBL/GenBank/DDBJ databases">
        <authorList>
            <person name="Duchaud E."/>
        </authorList>
    </citation>
    <scope>NUCLEOTIDE SEQUENCE [LARGE SCALE GENOMIC DNA]</scope>
    <source>
        <strain evidence="1">Ena-SAMPLE-TAB-13-05-2024-13:56:06:370-140309</strain>
    </source>
</reference>
<dbReference type="Pfam" id="PF00702">
    <property type="entry name" value="Hydrolase"/>
    <property type="match status" value="1"/>
</dbReference>
<keyword evidence="1" id="KW-0378">Hydrolase</keyword>
<gene>
    <name evidence="1" type="ORF">TD3509T_1332</name>
</gene>
<keyword evidence="2" id="KW-1185">Reference proteome</keyword>
<dbReference type="InterPro" id="IPR006439">
    <property type="entry name" value="HAD-SF_hydro_IA"/>
</dbReference>
<dbReference type="NCBIfam" id="TIGR01509">
    <property type="entry name" value="HAD-SF-IA-v3"/>
    <property type="match status" value="1"/>
</dbReference>
<accession>A0ABM9NWX9</accession>
<dbReference type="InterPro" id="IPR023198">
    <property type="entry name" value="PGP-like_dom2"/>
</dbReference>
<organism evidence="1 2">
    <name type="scientific">Tenacibaculum dicentrarchi</name>
    <dbReference type="NCBI Taxonomy" id="669041"/>
    <lineage>
        <taxon>Bacteria</taxon>
        <taxon>Pseudomonadati</taxon>
        <taxon>Bacteroidota</taxon>
        <taxon>Flavobacteriia</taxon>
        <taxon>Flavobacteriales</taxon>
        <taxon>Flavobacteriaceae</taxon>
        <taxon>Tenacibaculum</taxon>
    </lineage>
</organism>
<dbReference type="SFLD" id="SFLDS00003">
    <property type="entry name" value="Haloacid_Dehalogenase"/>
    <property type="match status" value="1"/>
</dbReference>
<dbReference type="PANTHER" id="PTHR43434:SF19">
    <property type="entry name" value="PHOSPHONOACETALDEHYDE HYDROLASE"/>
    <property type="match status" value="1"/>
</dbReference>
<sequence length="233" mass="25914">MMMMSETKRKIEMVVFDMAGTTVDEQNVVYKTLHKAIQNFNVEVSLETVLEYGAGKEKHKAIKDVLIHLNSDKLKDSQTIFDNFKKLLAVAYGVLEVKPIKGVEKVLLNLRSEGIKVVLNTGYDRKTATLLLDKLQWDEKIHYDALITASDVVNGRPHPDMIFQAMELFGITDASKVLKAGDSAIDIEEGKNAGCGITVGVLSGAQTKVQLEKEKPTYVLESLVNLKDTFKVI</sequence>
<dbReference type="SFLD" id="SFLDG01135">
    <property type="entry name" value="C1.5.6:_HAD__Beta-PGM__Phospha"/>
    <property type="match status" value="1"/>
</dbReference>
<dbReference type="NCBIfam" id="TIGR03351">
    <property type="entry name" value="PhnX-like"/>
    <property type="match status" value="1"/>
</dbReference>